<dbReference type="Proteomes" id="UP000033847">
    <property type="component" value="Unassembled WGS sequence"/>
</dbReference>
<name>A0A0G0YRK2_UNCKA</name>
<evidence type="ECO:0000256" key="1">
    <source>
        <dbReference type="SAM" id="Phobius"/>
    </source>
</evidence>
<keyword evidence="1" id="KW-0472">Membrane</keyword>
<sequence>MHVKEKKGVRFFGKTSNLTPDDNPSVPRQQMMTYSRRNYGKLGHLLSYRKELPGGYSFAVLPAVIYLSAFVLWVAILKPLVTRLSGVDATVFTPYVHVLGIALNVVSFLTGRRNRNRVLAWLGFARSDLRARSEPKTNDPMMRFSRYLSYVWIAVSLGIVWWYPVVQLESASFVTKDLIFKFASILVIQIFILDRMWIFRKTRIPAVLGFVSFVMFAVFVTQTIQGKFQLWVF</sequence>
<protein>
    <submittedName>
        <fullName evidence="2">Uncharacterized protein</fullName>
    </submittedName>
</protein>
<keyword evidence="1" id="KW-0812">Transmembrane</keyword>
<feature type="transmembrane region" description="Helical" evidence="1">
    <location>
        <begin position="147"/>
        <end position="166"/>
    </location>
</feature>
<comment type="caution">
    <text evidence="2">The sequence shown here is derived from an EMBL/GenBank/DDBJ whole genome shotgun (WGS) entry which is preliminary data.</text>
</comment>
<accession>A0A0G0YRK2</accession>
<evidence type="ECO:0000313" key="2">
    <source>
        <dbReference type="EMBL" id="KKS39214.1"/>
    </source>
</evidence>
<dbReference type="AlphaFoldDB" id="A0A0G0YRK2"/>
<reference evidence="2 3" key="1">
    <citation type="journal article" date="2015" name="Nature">
        <title>rRNA introns, odd ribosomes, and small enigmatic genomes across a large radiation of phyla.</title>
        <authorList>
            <person name="Brown C.T."/>
            <person name="Hug L.A."/>
            <person name="Thomas B.C."/>
            <person name="Sharon I."/>
            <person name="Castelle C.J."/>
            <person name="Singh A."/>
            <person name="Wilkins M.J."/>
            <person name="Williams K.H."/>
            <person name="Banfield J.F."/>
        </authorList>
    </citation>
    <scope>NUCLEOTIDE SEQUENCE [LARGE SCALE GENOMIC DNA]</scope>
</reference>
<organism evidence="2 3">
    <name type="scientific">candidate division WWE3 bacterium GW2011_GWF1_42_14</name>
    <dbReference type="NCBI Taxonomy" id="1619138"/>
    <lineage>
        <taxon>Bacteria</taxon>
        <taxon>Katanobacteria</taxon>
    </lineage>
</organism>
<evidence type="ECO:0000313" key="3">
    <source>
        <dbReference type="Proteomes" id="UP000033847"/>
    </source>
</evidence>
<feature type="transmembrane region" description="Helical" evidence="1">
    <location>
        <begin position="89"/>
        <end position="109"/>
    </location>
</feature>
<dbReference type="EMBL" id="LCCU01000003">
    <property type="protein sequence ID" value="KKS39214.1"/>
    <property type="molecule type" value="Genomic_DNA"/>
</dbReference>
<gene>
    <name evidence="2" type="ORF">UV00_C0003G0046</name>
</gene>
<feature type="transmembrane region" description="Helical" evidence="1">
    <location>
        <begin position="178"/>
        <end position="197"/>
    </location>
</feature>
<keyword evidence="1" id="KW-1133">Transmembrane helix</keyword>
<feature type="transmembrane region" description="Helical" evidence="1">
    <location>
        <begin position="204"/>
        <end position="224"/>
    </location>
</feature>
<proteinExistence type="predicted"/>
<feature type="transmembrane region" description="Helical" evidence="1">
    <location>
        <begin position="56"/>
        <end position="77"/>
    </location>
</feature>